<evidence type="ECO:0000256" key="1">
    <source>
        <dbReference type="ARBA" id="ARBA00004141"/>
    </source>
</evidence>
<feature type="transmembrane region" description="Helical" evidence="3">
    <location>
        <begin position="299"/>
        <end position="321"/>
    </location>
</feature>
<feature type="transmembrane region" description="Helical" evidence="3">
    <location>
        <begin position="353"/>
        <end position="373"/>
    </location>
</feature>
<feature type="transmembrane region" description="Helical" evidence="3">
    <location>
        <begin position="61"/>
        <end position="82"/>
    </location>
</feature>
<feature type="compositionally biased region" description="Basic and acidic residues" evidence="2">
    <location>
        <begin position="485"/>
        <end position="523"/>
    </location>
</feature>
<keyword evidence="3" id="KW-0472">Membrane</keyword>
<keyword evidence="3" id="KW-1133">Transmembrane helix</keyword>
<reference evidence="5 6" key="1">
    <citation type="journal article" date="2018" name="Evol. Lett.">
        <title>Horizontal gene cluster transfer increased hallucinogenic mushroom diversity.</title>
        <authorList>
            <person name="Reynolds H.T."/>
            <person name="Vijayakumar V."/>
            <person name="Gluck-Thaler E."/>
            <person name="Korotkin H.B."/>
            <person name="Matheny P.B."/>
            <person name="Slot J.C."/>
        </authorList>
    </citation>
    <scope>NUCLEOTIDE SEQUENCE [LARGE SCALE GENOMIC DNA]</scope>
    <source>
        <strain evidence="5 6">SRW20</strain>
    </source>
</reference>
<feature type="transmembrane region" description="Helical" evidence="3">
    <location>
        <begin position="131"/>
        <end position="148"/>
    </location>
</feature>
<feature type="domain" description="Major facilitator superfamily (MFS) profile" evidence="4">
    <location>
        <begin position="62"/>
        <end position="446"/>
    </location>
</feature>
<feature type="region of interest" description="Disordered" evidence="2">
    <location>
        <begin position="468"/>
        <end position="523"/>
    </location>
</feature>
<dbReference type="SUPFAM" id="SSF103473">
    <property type="entry name" value="MFS general substrate transporter"/>
    <property type="match status" value="1"/>
</dbReference>
<dbReference type="EMBL" id="NHYE01000844">
    <property type="protein sequence ID" value="PPR02514.1"/>
    <property type="molecule type" value="Genomic_DNA"/>
</dbReference>
<evidence type="ECO:0000313" key="5">
    <source>
        <dbReference type="EMBL" id="PPR02514.1"/>
    </source>
</evidence>
<dbReference type="Proteomes" id="UP000284706">
    <property type="component" value="Unassembled WGS sequence"/>
</dbReference>
<feature type="region of interest" description="Disordered" evidence="2">
    <location>
        <begin position="1"/>
        <end position="41"/>
    </location>
</feature>
<dbReference type="Gene3D" id="1.20.1250.20">
    <property type="entry name" value="MFS general substrate transporter like domains"/>
    <property type="match status" value="2"/>
</dbReference>
<gene>
    <name evidence="5" type="ORF">CVT26_011997</name>
</gene>
<comment type="subcellular location">
    <subcellularLocation>
        <location evidence="1">Membrane</location>
        <topology evidence="1">Multi-pass membrane protein</topology>
    </subcellularLocation>
</comment>
<dbReference type="Pfam" id="PF07690">
    <property type="entry name" value="MFS_1"/>
    <property type="match status" value="1"/>
</dbReference>
<keyword evidence="6" id="KW-1185">Reference proteome</keyword>
<name>A0A409YHQ3_9AGAR</name>
<evidence type="ECO:0000256" key="3">
    <source>
        <dbReference type="SAM" id="Phobius"/>
    </source>
</evidence>
<feature type="compositionally biased region" description="Low complexity" evidence="2">
    <location>
        <begin position="1"/>
        <end position="15"/>
    </location>
</feature>
<organism evidence="5 6">
    <name type="scientific">Gymnopilus dilepis</name>
    <dbReference type="NCBI Taxonomy" id="231916"/>
    <lineage>
        <taxon>Eukaryota</taxon>
        <taxon>Fungi</taxon>
        <taxon>Dikarya</taxon>
        <taxon>Basidiomycota</taxon>
        <taxon>Agaricomycotina</taxon>
        <taxon>Agaricomycetes</taxon>
        <taxon>Agaricomycetidae</taxon>
        <taxon>Agaricales</taxon>
        <taxon>Agaricineae</taxon>
        <taxon>Hymenogastraceae</taxon>
        <taxon>Gymnopilus</taxon>
    </lineage>
</organism>
<dbReference type="PANTHER" id="PTHR42910">
    <property type="entry name" value="TRANSPORTER SCO4007-RELATED"/>
    <property type="match status" value="1"/>
</dbReference>
<feature type="transmembrane region" description="Helical" evidence="3">
    <location>
        <begin position="328"/>
        <end position="347"/>
    </location>
</feature>
<dbReference type="PANTHER" id="PTHR42910:SF1">
    <property type="entry name" value="MAJOR FACILITATOR SUPERFAMILY (MFS) PROFILE DOMAIN-CONTAINING PROTEIN"/>
    <property type="match status" value="1"/>
</dbReference>
<feature type="transmembrane region" description="Helical" evidence="3">
    <location>
        <begin position="422"/>
        <end position="440"/>
    </location>
</feature>
<dbReference type="AlphaFoldDB" id="A0A409YHQ3"/>
<feature type="compositionally biased region" description="Basic and acidic residues" evidence="2">
    <location>
        <begin position="468"/>
        <end position="477"/>
    </location>
</feature>
<feature type="transmembrane region" description="Helical" evidence="3">
    <location>
        <begin position="266"/>
        <end position="293"/>
    </location>
</feature>
<keyword evidence="3" id="KW-0812">Transmembrane</keyword>
<feature type="transmembrane region" description="Helical" evidence="3">
    <location>
        <begin position="394"/>
        <end position="416"/>
    </location>
</feature>
<feature type="transmembrane region" description="Helical" evidence="3">
    <location>
        <begin position="219"/>
        <end position="238"/>
    </location>
</feature>
<comment type="caution">
    <text evidence="5">The sequence shown here is derived from an EMBL/GenBank/DDBJ whole genome shotgun (WGS) entry which is preliminary data.</text>
</comment>
<feature type="transmembrane region" description="Helical" evidence="3">
    <location>
        <begin position="189"/>
        <end position="213"/>
    </location>
</feature>
<feature type="transmembrane region" description="Helical" evidence="3">
    <location>
        <begin position="102"/>
        <end position="119"/>
    </location>
</feature>
<evidence type="ECO:0000313" key="6">
    <source>
        <dbReference type="Proteomes" id="UP000284706"/>
    </source>
</evidence>
<dbReference type="InterPro" id="IPR020846">
    <property type="entry name" value="MFS_dom"/>
</dbReference>
<dbReference type="GO" id="GO:0016020">
    <property type="term" value="C:membrane"/>
    <property type="evidence" value="ECO:0007669"/>
    <property type="project" value="UniProtKB-SubCell"/>
</dbReference>
<protein>
    <recommendedName>
        <fullName evidence="4">Major facilitator superfamily (MFS) profile domain-containing protein</fullName>
    </recommendedName>
</protein>
<dbReference type="GO" id="GO:0022857">
    <property type="term" value="F:transmembrane transporter activity"/>
    <property type="evidence" value="ECO:0007669"/>
    <property type="project" value="InterPro"/>
</dbReference>
<dbReference type="InParanoid" id="A0A409YHQ3"/>
<feature type="transmembrane region" description="Helical" evidence="3">
    <location>
        <begin position="154"/>
        <end position="177"/>
    </location>
</feature>
<proteinExistence type="predicted"/>
<evidence type="ECO:0000256" key="2">
    <source>
        <dbReference type="SAM" id="MobiDB-lite"/>
    </source>
</evidence>
<accession>A0A409YHQ3</accession>
<dbReference type="OrthoDB" id="2105912at2759"/>
<sequence>MTSTSSPTATLTTESQSKKKSKVPQDESLQPMTPEDSPTKDFGFLPIPRNLRYDPQKPHHFGLLLNVAFGFASTFTVANLYYCQPLLIQLSIAFNVTYGEVSRIPTLVQAGYAIGLVLISPLGDLLRRRSLILAIVAVSTSLTIGLAVTNKLAVFEALTFLVGIVTVTPQILIPLAADLAPEKRRASAISVVLAGLLFGVLIARVLAGVIAQFTSYRVVYYFAIGVQALVLVGSYFILPDYPSKNTDLSYFKILWTMAKFAVTEPLLIQACLLNMGSSACFSNFWVTLTFLLGGPPYNYSTLVIGLFGLVGMFGVMMGPLIGRTIDRLVPWYASLFSIVNLIIFQAVQLGAGGINVAAVVIAVIGLDVFRQSLQVSLTTAVFGISVAARSRLNALMILSIFIGQVTGTAAGTHIFINFGWRAAAAFSMAFYAWMMVILLIRGPHCQRYTWFGYEGGIEPRKKVVEEKRRLAEEKEKGIATPSPAEESREEEKEREEMDRREEKEEDTRVNVVDEEKGKINTTN</sequence>
<dbReference type="InterPro" id="IPR036259">
    <property type="entry name" value="MFS_trans_sf"/>
</dbReference>
<evidence type="ECO:0000259" key="4">
    <source>
        <dbReference type="PROSITE" id="PS50850"/>
    </source>
</evidence>
<dbReference type="InterPro" id="IPR011701">
    <property type="entry name" value="MFS"/>
</dbReference>
<dbReference type="CDD" id="cd17324">
    <property type="entry name" value="MFS_NepI_like"/>
    <property type="match status" value="1"/>
</dbReference>
<dbReference type="PROSITE" id="PS50850">
    <property type="entry name" value="MFS"/>
    <property type="match status" value="1"/>
</dbReference>